<proteinExistence type="predicted"/>
<evidence type="ECO:0000256" key="1">
    <source>
        <dbReference type="SAM" id="MobiDB-lite"/>
    </source>
</evidence>
<dbReference type="AlphaFoldDB" id="Q07M54"/>
<dbReference type="EMBL" id="CP000463">
    <property type="protein sequence ID" value="ABJ06980.1"/>
    <property type="molecule type" value="Genomic_DNA"/>
</dbReference>
<evidence type="ECO:0000313" key="2">
    <source>
        <dbReference type="EMBL" id="ABJ06980.1"/>
    </source>
</evidence>
<accession>Q07M54</accession>
<sequence>MSNSHGRGLAAPASPSFASDTPRPVRGGGAPPGAGVVGRGAGCPRKGGQAPRVALRRATSGDFRFWARASGDRRDALRTTDPADFAAFTCPASSQLTSGRAS</sequence>
<feature type="region of interest" description="Disordered" evidence="1">
    <location>
        <begin position="1"/>
        <end position="54"/>
    </location>
</feature>
<dbReference type="HOGENOM" id="CLU_2275311_0_0_5"/>
<dbReference type="KEGG" id="rpe:RPE_3043"/>
<organism evidence="2">
    <name type="scientific">Rhodopseudomonas palustris (strain BisA53)</name>
    <dbReference type="NCBI Taxonomy" id="316055"/>
    <lineage>
        <taxon>Bacteria</taxon>
        <taxon>Pseudomonadati</taxon>
        <taxon>Pseudomonadota</taxon>
        <taxon>Alphaproteobacteria</taxon>
        <taxon>Hyphomicrobiales</taxon>
        <taxon>Nitrobacteraceae</taxon>
        <taxon>Rhodopseudomonas</taxon>
    </lineage>
</organism>
<reference evidence="2" key="1">
    <citation type="submission" date="2006-09" db="EMBL/GenBank/DDBJ databases">
        <title>Complete sequence of Rhodopseudomonas palustris BisA53.</title>
        <authorList>
            <consortium name="US DOE Joint Genome Institute"/>
            <person name="Copeland A."/>
            <person name="Lucas S."/>
            <person name="Lapidus A."/>
            <person name="Barry K."/>
            <person name="Detter J.C."/>
            <person name="Glavina del Rio T."/>
            <person name="Hammon N."/>
            <person name="Israni S."/>
            <person name="Dalin E."/>
            <person name="Tice H."/>
            <person name="Pitluck S."/>
            <person name="Chain P."/>
            <person name="Malfatti S."/>
            <person name="Shin M."/>
            <person name="Vergez L."/>
            <person name="Schmutz J."/>
            <person name="Larimer F."/>
            <person name="Land M."/>
            <person name="Hauser L."/>
            <person name="Pelletier D.A."/>
            <person name="Kyrpides N."/>
            <person name="Kim E."/>
            <person name="Harwood C.S."/>
            <person name="Oda Y."/>
            <person name="Richardson P."/>
        </authorList>
    </citation>
    <scope>NUCLEOTIDE SEQUENCE [LARGE SCALE GENOMIC DNA]</scope>
    <source>
        <strain evidence="2">BisA53</strain>
    </source>
</reference>
<name>Q07M54_RHOP5</name>
<gene>
    <name evidence="2" type="ordered locus">RPE_3043</name>
</gene>
<protein>
    <submittedName>
        <fullName evidence="2">Uncharacterized protein</fullName>
    </submittedName>
</protein>
<feature type="compositionally biased region" description="Gly residues" evidence="1">
    <location>
        <begin position="26"/>
        <end position="41"/>
    </location>
</feature>